<dbReference type="OrthoDB" id="9804951at2"/>
<dbReference type="NCBIfam" id="TIGR00254">
    <property type="entry name" value="GGDEF"/>
    <property type="match status" value="1"/>
</dbReference>
<dbReference type="AlphaFoldDB" id="A0A4R6PMX4"/>
<dbReference type="InterPro" id="IPR050706">
    <property type="entry name" value="Cyclic-di-GMP_PDE-like"/>
</dbReference>
<dbReference type="Pfam" id="PF00672">
    <property type="entry name" value="HAMP"/>
    <property type="match status" value="1"/>
</dbReference>
<dbReference type="PROSITE" id="PS50885">
    <property type="entry name" value="HAMP"/>
    <property type="match status" value="1"/>
</dbReference>
<dbReference type="SMART" id="SM00304">
    <property type="entry name" value="HAMP"/>
    <property type="match status" value="1"/>
</dbReference>
<sequence>MIRTFRTRLLIILLLLVAGALTISLAAMGVAVKEQVERSVSQELVVSDRVFRELLDNRSQLLKQAAEVLTDDFGFKRAVATGDRETIVSALVNHGDRIGTELMVLRGPDGAEIAATHSLPASTNTIDSANAGQQLALVGGELFQLITVPVRAPQLIAYATLGFTIDSSLATELQSLANADISLWQESNSSVLASSLSAREQQALSQLLKNGEDLSTWLETQSLVGKEALLSTDSDEQVHVLLSASIEKALQEFNQLQWHIAVIALIAMLLAGVVAILMSRSVSRPLERLIKAAQQLQRGDYGQLRLEQRDDEFGQLAVTFDSMRTAISEREQRISFQAMHDQLTGLPNRRYFADYLGQWLKEQRSGTLLLVNIYQFRTLNDSLGQKVGDQVLAQIAQRLSEQSGIEFVARVGGDEFALLYSPLLTEDSSQVNELSRQLAAPVKVGESDYPIAFNCAAVVFPEHGDGFDTLLRRAQVAVQRAKSEHAFVSFYRHGMDEQHLRQLTILEQLQQACDGNELKLLLQPKIDCQTGKTIGAEALLRWHSQVLGFVGPDEFIPLAEQSGLIKQLTRWVCETALEIIQSLTLRDGAFSLSVNLSAVDLLSDEILRLFDDLKQLQSDIHQYLILEVTESAIVTDPEAAISRLNWLRERGFRVSIDDYGTGYSSLAQMRNLPVNELKIDRAFVQPLANSVVDQSIVRSTIQLAHELNLSVVAEGVEDESSWRLLQQQGCDVLQGFYFSKPIAVAEFKQRLEDEANEN</sequence>
<dbReference type="SUPFAM" id="SSF141868">
    <property type="entry name" value="EAL domain-like"/>
    <property type="match status" value="1"/>
</dbReference>
<evidence type="ECO:0000256" key="1">
    <source>
        <dbReference type="SAM" id="Phobius"/>
    </source>
</evidence>
<dbReference type="SMART" id="SM00052">
    <property type="entry name" value="EAL"/>
    <property type="match status" value="1"/>
</dbReference>
<dbReference type="GO" id="GO:0016020">
    <property type="term" value="C:membrane"/>
    <property type="evidence" value="ECO:0007669"/>
    <property type="project" value="InterPro"/>
</dbReference>
<dbReference type="InterPro" id="IPR029787">
    <property type="entry name" value="Nucleotide_cyclase"/>
</dbReference>
<feature type="transmembrane region" description="Helical" evidence="1">
    <location>
        <begin position="258"/>
        <end position="278"/>
    </location>
</feature>
<dbReference type="InterPro" id="IPR001633">
    <property type="entry name" value="EAL_dom"/>
</dbReference>
<dbReference type="PROSITE" id="PS50887">
    <property type="entry name" value="GGDEF"/>
    <property type="match status" value="1"/>
</dbReference>
<dbReference type="CDD" id="cd01948">
    <property type="entry name" value="EAL"/>
    <property type="match status" value="1"/>
</dbReference>
<dbReference type="InterPro" id="IPR029150">
    <property type="entry name" value="dCache_3"/>
</dbReference>
<gene>
    <name evidence="5" type="ORF">DEU29_104155</name>
</gene>
<dbReference type="PANTHER" id="PTHR33121">
    <property type="entry name" value="CYCLIC DI-GMP PHOSPHODIESTERASE PDEF"/>
    <property type="match status" value="1"/>
</dbReference>
<proteinExistence type="predicted"/>
<evidence type="ECO:0000313" key="5">
    <source>
        <dbReference type="EMBL" id="TDP39043.1"/>
    </source>
</evidence>
<evidence type="ECO:0000259" key="4">
    <source>
        <dbReference type="PROSITE" id="PS50887"/>
    </source>
</evidence>
<dbReference type="Pfam" id="PF00990">
    <property type="entry name" value="GGDEF"/>
    <property type="match status" value="1"/>
</dbReference>
<dbReference type="RefSeq" id="WP_133539146.1">
    <property type="nucleotide sequence ID" value="NZ_SNXI01000004.1"/>
</dbReference>
<dbReference type="GO" id="GO:0071111">
    <property type="term" value="F:cyclic-guanylate-specific phosphodiesterase activity"/>
    <property type="evidence" value="ECO:0007669"/>
    <property type="project" value="InterPro"/>
</dbReference>
<name>A0A4R6PMX4_9GAMM</name>
<feature type="domain" description="EAL" evidence="2">
    <location>
        <begin position="502"/>
        <end position="755"/>
    </location>
</feature>
<dbReference type="PANTHER" id="PTHR33121:SF71">
    <property type="entry name" value="OXYGEN SENSOR PROTEIN DOSP"/>
    <property type="match status" value="1"/>
</dbReference>
<dbReference type="GO" id="GO:0007165">
    <property type="term" value="P:signal transduction"/>
    <property type="evidence" value="ECO:0007669"/>
    <property type="project" value="InterPro"/>
</dbReference>
<dbReference type="CDD" id="cd06225">
    <property type="entry name" value="HAMP"/>
    <property type="match status" value="1"/>
</dbReference>
<accession>A0A4R6PMX4</accession>
<dbReference type="InterPro" id="IPR003660">
    <property type="entry name" value="HAMP_dom"/>
</dbReference>
<evidence type="ECO:0000259" key="3">
    <source>
        <dbReference type="PROSITE" id="PS50885"/>
    </source>
</evidence>
<protein>
    <submittedName>
        <fullName evidence="5">Diguanylate cyclase/phosphodiesterase</fullName>
    </submittedName>
</protein>
<feature type="domain" description="HAMP" evidence="3">
    <location>
        <begin position="280"/>
        <end position="332"/>
    </location>
</feature>
<feature type="domain" description="GGDEF" evidence="4">
    <location>
        <begin position="364"/>
        <end position="492"/>
    </location>
</feature>
<keyword evidence="6" id="KW-1185">Reference proteome</keyword>
<organism evidence="5 6">
    <name type="scientific">Idiomarina aquatica</name>
    <dbReference type="NCBI Taxonomy" id="1327752"/>
    <lineage>
        <taxon>Bacteria</taxon>
        <taxon>Pseudomonadati</taxon>
        <taxon>Pseudomonadota</taxon>
        <taxon>Gammaproteobacteria</taxon>
        <taxon>Alteromonadales</taxon>
        <taxon>Idiomarinaceae</taxon>
        <taxon>Idiomarina</taxon>
    </lineage>
</organism>
<dbReference type="Pfam" id="PF14827">
    <property type="entry name" value="dCache_3"/>
    <property type="match status" value="1"/>
</dbReference>
<dbReference type="Pfam" id="PF00563">
    <property type="entry name" value="EAL"/>
    <property type="match status" value="1"/>
</dbReference>
<dbReference type="EMBL" id="SNXI01000004">
    <property type="protein sequence ID" value="TDP39043.1"/>
    <property type="molecule type" value="Genomic_DNA"/>
</dbReference>
<keyword evidence="1" id="KW-0472">Membrane</keyword>
<reference evidence="5 6" key="1">
    <citation type="submission" date="2019-03" db="EMBL/GenBank/DDBJ databases">
        <title>Freshwater and sediment microbial communities from various areas in North America, analyzing microbe dynamics in response to fracking.</title>
        <authorList>
            <person name="Lamendella R."/>
        </authorList>
    </citation>
    <scope>NUCLEOTIDE SEQUENCE [LARGE SCALE GENOMIC DNA]</scope>
    <source>
        <strain evidence="5 6">18_TX</strain>
    </source>
</reference>
<dbReference type="PROSITE" id="PS50883">
    <property type="entry name" value="EAL"/>
    <property type="match status" value="1"/>
</dbReference>
<dbReference type="CDD" id="cd01949">
    <property type="entry name" value="GGDEF"/>
    <property type="match status" value="1"/>
</dbReference>
<evidence type="ECO:0000313" key="6">
    <source>
        <dbReference type="Proteomes" id="UP000295531"/>
    </source>
</evidence>
<evidence type="ECO:0000259" key="2">
    <source>
        <dbReference type="PROSITE" id="PS50883"/>
    </source>
</evidence>
<dbReference type="Gene3D" id="6.10.340.10">
    <property type="match status" value="1"/>
</dbReference>
<dbReference type="InterPro" id="IPR000160">
    <property type="entry name" value="GGDEF_dom"/>
</dbReference>
<dbReference type="SUPFAM" id="SSF55073">
    <property type="entry name" value="Nucleotide cyclase"/>
    <property type="match status" value="1"/>
</dbReference>
<dbReference type="SMART" id="SM00267">
    <property type="entry name" value="GGDEF"/>
    <property type="match status" value="1"/>
</dbReference>
<dbReference type="InterPro" id="IPR035919">
    <property type="entry name" value="EAL_sf"/>
</dbReference>
<dbReference type="Proteomes" id="UP000295531">
    <property type="component" value="Unassembled WGS sequence"/>
</dbReference>
<dbReference type="InterPro" id="IPR043128">
    <property type="entry name" value="Rev_trsase/Diguanyl_cyclase"/>
</dbReference>
<dbReference type="Gene3D" id="3.20.20.450">
    <property type="entry name" value="EAL domain"/>
    <property type="match status" value="1"/>
</dbReference>
<keyword evidence="1" id="KW-1133">Transmembrane helix</keyword>
<dbReference type="Gene3D" id="3.30.70.270">
    <property type="match status" value="1"/>
</dbReference>
<dbReference type="SUPFAM" id="SSF158472">
    <property type="entry name" value="HAMP domain-like"/>
    <property type="match status" value="1"/>
</dbReference>
<comment type="caution">
    <text evidence="5">The sequence shown here is derived from an EMBL/GenBank/DDBJ whole genome shotgun (WGS) entry which is preliminary data.</text>
</comment>
<keyword evidence="1" id="KW-0812">Transmembrane</keyword>